<dbReference type="InterPro" id="IPR036291">
    <property type="entry name" value="NAD(P)-bd_dom_sf"/>
</dbReference>
<dbReference type="Pfam" id="PF00106">
    <property type="entry name" value="adh_short"/>
    <property type="match status" value="1"/>
</dbReference>
<comment type="caution">
    <text evidence="3">The sequence shown here is derived from an EMBL/GenBank/DDBJ whole genome shotgun (WGS) entry which is preliminary data.</text>
</comment>
<reference evidence="3 4" key="1">
    <citation type="submission" date="2018-07" db="EMBL/GenBank/DDBJ databases">
        <title>The draft genome of Phyllobacterium salinisoli.</title>
        <authorList>
            <person name="Liu L."/>
            <person name="Li L."/>
            <person name="Zhang X."/>
            <person name="Liang L."/>
        </authorList>
    </citation>
    <scope>NUCLEOTIDE SEQUENCE [LARGE SCALE GENOMIC DNA]</scope>
    <source>
        <strain evidence="3 4">LLAN61</strain>
    </source>
</reference>
<dbReference type="EMBL" id="QOZG01000004">
    <property type="protein sequence ID" value="RCS23773.1"/>
    <property type="molecule type" value="Genomic_DNA"/>
</dbReference>
<dbReference type="InterPro" id="IPR002347">
    <property type="entry name" value="SDR_fam"/>
</dbReference>
<dbReference type="PANTHER" id="PTHR24320">
    <property type="entry name" value="RETINOL DEHYDROGENASE"/>
    <property type="match status" value="1"/>
</dbReference>
<keyword evidence="2" id="KW-0560">Oxidoreductase</keyword>
<gene>
    <name evidence="3" type="ORF">DUT91_10855</name>
</gene>
<dbReference type="GO" id="GO:0016491">
    <property type="term" value="F:oxidoreductase activity"/>
    <property type="evidence" value="ECO:0007669"/>
    <property type="project" value="UniProtKB-KW"/>
</dbReference>
<proteinExistence type="inferred from homology"/>
<protein>
    <submittedName>
        <fullName evidence="3">SDR family NAD(P)-dependent oxidoreductase</fullName>
    </submittedName>
</protein>
<dbReference type="PANTHER" id="PTHR24320:SF148">
    <property type="entry name" value="NAD(P)-BINDING ROSSMANN-FOLD SUPERFAMILY PROTEIN"/>
    <property type="match status" value="1"/>
</dbReference>
<keyword evidence="4" id="KW-1185">Reference proteome</keyword>
<sequence>MRSIAFGRGRGPVRSICSVPVGLRRDAGHRAILVVRPHRQRTRRLTTSTSISIRLTLSTTGMLMPTILITGGHGGIGFECVKQLTAQGFDIVLAGRDPSRLEQAASALRPSSGVQVTVLTMDVSSLRSVREAAAQCRQMIDSRQMSRLQAILCNAGATFRGAPTYTNDGYELTFATNYLGHFLLVQLLLDGLEDDGRVVFTASGTHDPDTTDGKFIGRAMKPGAIALAKDGLEGNEPLPGGKRYTTSKLCVVLHAYELGRRLKAASIGISSIAYDPGAIAATGLLRDVPGPARALIGSRPVRWLMKRVGLTLGDLVLSGRALADLAVSGDVVSGRYYQWKDGALRERRSAAMSYDRELAEALWRDSRTLVQLRSEEEPERLK</sequence>
<dbReference type="Proteomes" id="UP000253420">
    <property type="component" value="Unassembled WGS sequence"/>
</dbReference>
<dbReference type="SUPFAM" id="SSF51735">
    <property type="entry name" value="NAD(P)-binding Rossmann-fold domains"/>
    <property type="match status" value="1"/>
</dbReference>
<name>A0A368K5M2_9HYPH</name>
<organism evidence="3 4">
    <name type="scientific">Phyllobacterium salinisoli</name>
    <dbReference type="NCBI Taxonomy" id="1899321"/>
    <lineage>
        <taxon>Bacteria</taxon>
        <taxon>Pseudomonadati</taxon>
        <taxon>Pseudomonadota</taxon>
        <taxon>Alphaproteobacteria</taxon>
        <taxon>Hyphomicrobiales</taxon>
        <taxon>Phyllobacteriaceae</taxon>
        <taxon>Phyllobacterium</taxon>
    </lineage>
</organism>
<dbReference type="Gene3D" id="3.40.50.720">
    <property type="entry name" value="NAD(P)-binding Rossmann-like Domain"/>
    <property type="match status" value="1"/>
</dbReference>
<comment type="similarity">
    <text evidence="1">Belongs to the short-chain dehydrogenases/reductases (SDR) family.</text>
</comment>
<evidence type="ECO:0000313" key="4">
    <source>
        <dbReference type="Proteomes" id="UP000253420"/>
    </source>
</evidence>
<accession>A0A368K5M2</accession>
<dbReference type="AlphaFoldDB" id="A0A368K5M2"/>
<evidence type="ECO:0000256" key="2">
    <source>
        <dbReference type="ARBA" id="ARBA00023002"/>
    </source>
</evidence>
<evidence type="ECO:0000313" key="3">
    <source>
        <dbReference type="EMBL" id="RCS23773.1"/>
    </source>
</evidence>
<evidence type="ECO:0000256" key="1">
    <source>
        <dbReference type="ARBA" id="ARBA00006484"/>
    </source>
</evidence>